<evidence type="ECO:0000313" key="1">
    <source>
        <dbReference type="EMBL" id="KAK3938879.1"/>
    </source>
</evidence>
<sequence length="250" mass="29129">MASQTQTNPEPSLDEAQQEILWLRRENYILGNDLRMCTDQLLELLRNENEITEHAVKEAFASIFSGIEVWIDEISGGEDFESNFKAQYTQHLQSSRRREHFAELGLDSRYFDIEWTAKLKQLDTCHYTILSLVIAQCLFQDIIRLGRNDELGAQLPFGLSSELRRLLELLQQKMSDTPKRDPAEIVRWRAKTVAALVVTKEFEDAVDSQSKDVLRRLRRRLQFWMGKDVSDQECDSLREYVIDRAARLCA</sequence>
<gene>
    <name evidence="1" type="ORF">QBC46DRAFT_409792</name>
</gene>
<reference evidence="2" key="1">
    <citation type="journal article" date="2023" name="Mol. Phylogenet. Evol.">
        <title>Genome-scale phylogeny and comparative genomics of the fungal order Sordariales.</title>
        <authorList>
            <person name="Hensen N."/>
            <person name="Bonometti L."/>
            <person name="Westerberg I."/>
            <person name="Brannstrom I.O."/>
            <person name="Guillou S."/>
            <person name="Cros-Aarteil S."/>
            <person name="Calhoun S."/>
            <person name="Haridas S."/>
            <person name="Kuo A."/>
            <person name="Mondo S."/>
            <person name="Pangilinan J."/>
            <person name="Riley R."/>
            <person name="LaButti K."/>
            <person name="Andreopoulos B."/>
            <person name="Lipzen A."/>
            <person name="Chen C."/>
            <person name="Yan M."/>
            <person name="Daum C."/>
            <person name="Ng V."/>
            <person name="Clum A."/>
            <person name="Steindorff A."/>
            <person name="Ohm R.A."/>
            <person name="Martin F."/>
            <person name="Silar P."/>
            <person name="Natvig D.O."/>
            <person name="Lalanne C."/>
            <person name="Gautier V."/>
            <person name="Ament-Velasquez S.L."/>
            <person name="Kruys A."/>
            <person name="Hutchinson M.I."/>
            <person name="Powell A.J."/>
            <person name="Barry K."/>
            <person name="Miller A.N."/>
            <person name="Grigoriev I.V."/>
            <person name="Debuchy R."/>
            <person name="Gladieux P."/>
            <person name="Hiltunen Thoren M."/>
            <person name="Johannesson H."/>
        </authorList>
    </citation>
    <scope>NUCLEOTIDE SEQUENCE [LARGE SCALE GENOMIC DNA]</scope>
    <source>
        <strain evidence="2">CBS 340.73</strain>
    </source>
</reference>
<dbReference type="Proteomes" id="UP001303473">
    <property type="component" value="Unassembled WGS sequence"/>
</dbReference>
<evidence type="ECO:0000313" key="2">
    <source>
        <dbReference type="Proteomes" id="UP001303473"/>
    </source>
</evidence>
<comment type="caution">
    <text evidence="1">The sequence shown here is derived from an EMBL/GenBank/DDBJ whole genome shotgun (WGS) entry which is preliminary data.</text>
</comment>
<proteinExistence type="predicted"/>
<protein>
    <submittedName>
        <fullName evidence="1">Uncharacterized protein</fullName>
    </submittedName>
</protein>
<accession>A0AAN6N5N7</accession>
<dbReference type="AlphaFoldDB" id="A0AAN6N5N7"/>
<dbReference type="EMBL" id="MU853821">
    <property type="protein sequence ID" value="KAK3938879.1"/>
    <property type="molecule type" value="Genomic_DNA"/>
</dbReference>
<organism evidence="1 2">
    <name type="scientific">Diplogelasinospora grovesii</name>
    <dbReference type="NCBI Taxonomy" id="303347"/>
    <lineage>
        <taxon>Eukaryota</taxon>
        <taxon>Fungi</taxon>
        <taxon>Dikarya</taxon>
        <taxon>Ascomycota</taxon>
        <taxon>Pezizomycotina</taxon>
        <taxon>Sordariomycetes</taxon>
        <taxon>Sordariomycetidae</taxon>
        <taxon>Sordariales</taxon>
        <taxon>Diplogelasinosporaceae</taxon>
        <taxon>Diplogelasinospora</taxon>
    </lineage>
</organism>
<name>A0AAN6N5N7_9PEZI</name>
<keyword evidence="2" id="KW-1185">Reference proteome</keyword>